<organism evidence="2 3">
    <name type="scientific">Murimonas intestini</name>
    <dbReference type="NCBI Taxonomy" id="1337051"/>
    <lineage>
        <taxon>Bacteria</taxon>
        <taxon>Bacillati</taxon>
        <taxon>Bacillota</taxon>
        <taxon>Clostridia</taxon>
        <taxon>Lachnospirales</taxon>
        <taxon>Lachnospiraceae</taxon>
        <taxon>Murimonas</taxon>
    </lineage>
</organism>
<dbReference type="RefSeq" id="WP_109748639.1">
    <property type="nucleotide sequence ID" value="NZ_JANKBI010000021.1"/>
</dbReference>
<dbReference type="EMBL" id="QGGY01000020">
    <property type="protein sequence ID" value="PWJ72258.1"/>
    <property type="molecule type" value="Genomic_DNA"/>
</dbReference>
<evidence type="ECO:0000256" key="1">
    <source>
        <dbReference type="SAM" id="Phobius"/>
    </source>
</evidence>
<feature type="transmembrane region" description="Helical" evidence="1">
    <location>
        <begin position="39"/>
        <end position="66"/>
    </location>
</feature>
<keyword evidence="1" id="KW-0472">Membrane</keyword>
<sequence>MKSNTKKYGVDILILGLSALTAYGIVGIFYMLLKIDMGALPLLAQTLVGAFCEFGLMGLGVVIICIRNKESFKSFGLKKEKLLLTIVLSALSCLPSFLLHLFTNEHISYFPLQNVNFTKPVLAAGFPVNVIGMLIIAVTWGFFEGFSYVVMSDRINKLFPSKSLWTDRGAIICGIFCLVVHMLLGQSYSMIGAVTEFILIYGMLVSYRYTGNAWGCVLIFLFYWSGIGY</sequence>
<feature type="transmembrane region" description="Helical" evidence="1">
    <location>
        <begin position="12"/>
        <end position="33"/>
    </location>
</feature>
<evidence type="ECO:0008006" key="4">
    <source>
        <dbReference type="Google" id="ProtNLM"/>
    </source>
</evidence>
<dbReference type="Proteomes" id="UP000245412">
    <property type="component" value="Unassembled WGS sequence"/>
</dbReference>
<feature type="transmembrane region" description="Helical" evidence="1">
    <location>
        <begin position="82"/>
        <end position="102"/>
    </location>
</feature>
<keyword evidence="1" id="KW-1133">Transmembrane helix</keyword>
<reference evidence="2 3" key="1">
    <citation type="submission" date="2018-05" db="EMBL/GenBank/DDBJ databases">
        <authorList>
            <person name="Goeker M."/>
            <person name="Huntemann M."/>
            <person name="Clum A."/>
            <person name="Pillay M."/>
            <person name="Palaniappan K."/>
            <person name="Varghese N."/>
            <person name="Mikhailova N."/>
            <person name="Stamatis D."/>
            <person name="Reddy T."/>
            <person name="Daum C."/>
            <person name="Shapiro N."/>
            <person name="Ivanova N."/>
            <person name="Kyrpides N."/>
            <person name="Woyke T."/>
        </authorList>
    </citation>
    <scope>NUCLEOTIDE SEQUENCE [LARGE SCALE GENOMIC DNA]</scope>
    <source>
        <strain evidence="2 3">DSM 26524</strain>
    </source>
</reference>
<evidence type="ECO:0000313" key="2">
    <source>
        <dbReference type="EMBL" id="PWJ72258.1"/>
    </source>
</evidence>
<accession>A0AB73SY22</accession>
<keyword evidence="3" id="KW-1185">Reference proteome</keyword>
<gene>
    <name evidence="2" type="ORF">C7383_12065</name>
</gene>
<keyword evidence="1" id="KW-0812">Transmembrane</keyword>
<evidence type="ECO:0000313" key="3">
    <source>
        <dbReference type="Proteomes" id="UP000245412"/>
    </source>
</evidence>
<protein>
    <recommendedName>
        <fullName evidence="4">CPBP family intramembrane metalloprotease</fullName>
    </recommendedName>
</protein>
<comment type="caution">
    <text evidence="2">The sequence shown here is derived from an EMBL/GenBank/DDBJ whole genome shotgun (WGS) entry which is preliminary data.</text>
</comment>
<feature type="transmembrane region" description="Helical" evidence="1">
    <location>
        <begin position="197"/>
        <end position="224"/>
    </location>
</feature>
<dbReference type="AlphaFoldDB" id="A0AB73SY22"/>
<feature type="transmembrane region" description="Helical" evidence="1">
    <location>
        <begin position="122"/>
        <end position="143"/>
    </location>
</feature>
<feature type="transmembrane region" description="Helical" evidence="1">
    <location>
        <begin position="164"/>
        <end position="185"/>
    </location>
</feature>
<proteinExistence type="predicted"/>
<name>A0AB73SY22_9FIRM</name>